<dbReference type="STRING" id="690879.TSACC_2728"/>
<dbReference type="OrthoDB" id="9856164at2"/>
<proteinExistence type="predicted"/>
<sequence>MKNATPPARPSAEVRAHIAPSLHHQLDRIAAASRRSLADVFELFLSKGVYTLEKQISRNPKTTTAR</sequence>
<keyword evidence="2" id="KW-1185">Reference proteome</keyword>
<organism evidence="1 2">
    <name type="scientific">Terrimicrobium sacchariphilum</name>
    <dbReference type="NCBI Taxonomy" id="690879"/>
    <lineage>
        <taxon>Bacteria</taxon>
        <taxon>Pseudomonadati</taxon>
        <taxon>Verrucomicrobiota</taxon>
        <taxon>Terrimicrobiia</taxon>
        <taxon>Terrimicrobiales</taxon>
        <taxon>Terrimicrobiaceae</taxon>
        <taxon>Terrimicrobium</taxon>
    </lineage>
</organism>
<gene>
    <name evidence="1" type="ORF">TSACC_2728</name>
</gene>
<name>A0A146G3W4_TERSA</name>
<evidence type="ECO:0000313" key="1">
    <source>
        <dbReference type="EMBL" id="GAT32330.1"/>
    </source>
</evidence>
<protein>
    <submittedName>
        <fullName evidence="1">Uncharacterized protein</fullName>
    </submittedName>
</protein>
<comment type="caution">
    <text evidence="1">The sequence shown here is derived from an EMBL/GenBank/DDBJ whole genome shotgun (WGS) entry which is preliminary data.</text>
</comment>
<accession>A0A146G3W4</accession>
<reference evidence="2" key="1">
    <citation type="journal article" date="2017" name="Genome Announc.">
        <title>Draft Genome Sequence of Terrimicrobium sacchariphilum NM-5T, a Facultative Anaerobic Soil Bacterium of the Class Spartobacteria.</title>
        <authorList>
            <person name="Qiu Y.L."/>
            <person name="Tourlousse D.M."/>
            <person name="Matsuura N."/>
            <person name="Ohashi A."/>
            <person name="Sekiguchi Y."/>
        </authorList>
    </citation>
    <scope>NUCLEOTIDE SEQUENCE [LARGE SCALE GENOMIC DNA]</scope>
    <source>
        <strain evidence="2">NM-5</strain>
    </source>
</reference>
<evidence type="ECO:0000313" key="2">
    <source>
        <dbReference type="Proteomes" id="UP000076023"/>
    </source>
</evidence>
<dbReference type="InParanoid" id="A0A146G3W4"/>
<dbReference type="AlphaFoldDB" id="A0A146G3W4"/>
<dbReference type="RefSeq" id="WP_153811255.1">
    <property type="nucleotide sequence ID" value="NZ_BDCO01000002.1"/>
</dbReference>
<dbReference type="Proteomes" id="UP000076023">
    <property type="component" value="Unassembled WGS sequence"/>
</dbReference>
<dbReference type="EMBL" id="BDCO01000002">
    <property type="protein sequence ID" value="GAT32330.1"/>
    <property type="molecule type" value="Genomic_DNA"/>
</dbReference>